<feature type="transmembrane region" description="Helical" evidence="13">
    <location>
        <begin position="756"/>
        <end position="778"/>
    </location>
</feature>
<evidence type="ECO:0000256" key="5">
    <source>
        <dbReference type="ARBA" id="ARBA00022989"/>
    </source>
</evidence>
<evidence type="ECO:0000256" key="10">
    <source>
        <dbReference type="ARBA" id="ARBA00023224"/>
    </source>
</evidence>
<dbReference type="InterPro" id="IPR038550">
    <property type="entry name" value="GPCR_3_9-Cys_sf"/>
</dbReference>
<dbReference type="GO" id="GO:0005886">
    <property type="term" value="C:plasma membrane"/>
    <property type="evidence" value="ECO:0007669"/>
    <property type="project" value="UniProtKB-SubCell"/>
</dbReference>
<dbReference type="FunFam" id="2.10.50.30:FF:000001">
    <property type="entry name" value="metabotropic glutamate receptor 1"/>
    <property type="match status" value="1"/>
</dbReference>
<keyword evidence="8 15" id="KW-0675">Receptor</keyword>
<keyword evidence="6" id="KW-0297">G-protein coupled receptor</keyword>
<evidence type="ECO:0000256" key="9">
    <source>
        <dbReference type="ARBA" id="ARBA00023180"/>
    </source>
</evidence>
<evidence type="ECO:0000256" key="3">
    <source>
        <dbReference type="ARBA" id="ARBA00022475"/>
    </source>
</evidence>
<comment type="similarity">
    <text evidence="2">Belongs to the G-protein coupled receptor 3 family.</text>
</comment>
<evidence type="ECO:0000256" key="8">
    <source>
        <dbReference type="ARBA" id="ARBA00023170"/>
    </source>
</evidence>
<proteinExistence type="inferred from homology"/>
<comment type="caution">
    <text evidence="15">The sequence shown here is derived from an EMBL/GenBank/DDBJ whole genome shotgun (WGS) entry which is preliminary data.</text>
</comment>
<accession>A0A9D4P890</accession>
<sequence length="854" mass="96944">MELLFVVYRRQNSTHCGSINKDRGIQRLEAMLFAIDKINRDQTLLANIKLGAIILDTCSSDTYALNQSLEFIRASINTVEASAFECIDGSTPRPKYDWKHISGVVGGSYSEVSLQVANLLRLFKIPQVSYASTGTSLSDKTRYDFFARTVPPDTYQALALVDLVLKFNWSYVSLVTSEGQYGDSGMTAFVREAKKRSICIAANEKVPQNANANYFQSILFNLRTKPNARGVVLFLRAEDNRGLLEAAQSLNFTNHFTFIASDGWGKQDHLVLGVEQVAEGAITVELATTEVQEFDKYFTNLTIEHNRRNPWFKEYWRDTYGCRFDDDPFENLSVPLCSQQLPTGIIGYKQESKVQFVVDAVYSFAYALHNAWLDLCESDEGYCPRLKELDGETFYKHYLLNVSFIDLAGTEIRFDKNGDGLGRYNIYNFQLNNSQRSTLSTNQYNYKKVGQWSDAGLELYLDELVFNITPDDDSFQDIQVDGNDGYTRIVRVPESICSKPCKVGQIKIVQQGDRCCWICAACKPYEYVYNESTCEDCGEGRWPYPDKQSCYDLELRYMKWASMFAIVPIIIALIGLILTFFVIMIFVKYSDTPIVKASGRELSFILLGGIIFCYLNTFILIAKPTLITCAIQRFGVGFGFAIIYAALLTKTNRISRIFDSARKTVRRPSFISPKSQVIITGFLVMIQIIGTGVWFLLEPPGIRKYYPDGKRSEVILKCRVRDSSFLLSLMYNMFLITTCTLYAVKTRKIPENFNESKFIGFTMYTTCIIWLAFVPIYFGTGNNFEIQITTLCVSISLSAYVALFCLFSPKLYIIIFHPDKNVRKLTMNSATYKKTTSSSVPTTSSNHVNVHESL</sequence>
<evidence type="ECO:0000256" key="4">
    <source>
        <dbReference type="ARBA" id="ARBA00022692"/>
    </source>
</evidence>
<evidence type="ECO:0000256" key="13">
    <source>
        <dbReference type="SAM" id="Phobius"/>
    </source>
</evidence>
<dbReference type="Pfam" id="PF00003">
    <property type="entry name" value="7tm_3"/>
    <property type="match status" value="1"/>
</dbReference>
<evidence type="ECO:0000256" key="6">
    <source>
        <dbReference type="ARBA" id="ARBA00023040"/>
    </source>
</evidence>
<dbReference type="InterPro" id="IPR017979">
    <property type="entry name" value="GPCR_3_CS"/>
</dbReference>
<dbReference type="AlphaFoldDB" id="A0A9D4P890"/>
<name>A0A9D4P890_DERFA</name>
<dbReference type="PRINTS" id="PR00248">
    <property type="entry name" value="GPCRMGR"/>
</dbReference>
<comment type="subcellular location">
    <subcellularLocation>
        <location evidence="1">Cell membrane</location>
        <topology evidence="1">Multi-pass membrane protein</topology>
    </subcellularLocation>
</comment>
<dbReference type="PANTHER" id="PTHR24060">
    <property type="entry name" value="METABOTROPIC GLUTAMATE RECEPTOR"/>
    <property type="match status" value="1"/>
</dbReference>
<feature type="domain" description="G-protein coupled receptors family 3 profile" evidence="14">
    <location>
        <begin position="564"/>
        <end position="830"/>
    </location>
</feature>
<keyword evidence="4 13" id="KW-0812">Transmembrane</keyword>
<dbReference type="CDD" id="cd15934">
    <property type="entry name" value="7tmC_mGluRs_group2_3"/>
    <property type="match status" value="1"/>
</dbReference>
<dbReference type="InterPro" id="IPR050726">
    <property type="entry name" value="mGluR"/>
</dbReference>
<dbReference type="InterPro" id="IPR017978">
    <property type="entry name" value="GPCR_3_C"/>
</dbReference>
<keyword evidence="3" id="KW-1003">Cell membrane</keyword>
<dbReference type="InterPro" id="IPR000337">
    <property type="entry name" value="GPCR_3"/>
</dbReference>
<feature type="transmembrane region" description="Helical" evidence="13">
    <location>
        <begin position="725"/>
        <end position="744"/>
    </location>
</feature>
<dbReference type="PROSITE" id="PS50259">
    <property type="entry name" value="G_PROTEIN_RECEP_F3_4"/>
    <property type="match status" value="1"/>
</dbReference>
<reference evidence="15" key="2">
    <citation type="journal article" date="2021" name="World Allergy Organ. J.">
        <title>Chromosome-level assembly of Dermatophagoides farinae genome and transcriptome reveals two novel allergens Der f 37 and Der f 39.</title>
        <authorList>
            <person name="Chen J."/>
            <person name="Cai Z."/>
            <person name="Fan D."/>
            <person name="Hu J."/>
            <person name="Hou Y."/>
            <person name="He Y."/>
            <person name="Zhang Z."/>
            <person name="Zhao Z."/>
            <person name="Gao P."/>
            <person name="Hu W."/>
            <person name="Sun J."/>
            <person name="Li J."/>
            <person name="Ji K."/>
        </authorList>
    </citation>
    <scope>NUCLEOTIDE SEQUENCE</scope>
    <source>
        <strain evidence="15">JKM2019</strain>
    </source>
</reference>
<feature type="transmembrane region" description="Helical" evidence="13">
    <location>
        <begin position="560"/>
        <end position="587"/>
    </location>
</feature>
<organism evidence="15">
    <name type="scientific">Dermatophagoides farinae</name>
    <name type="common">American house dust mite</name>
    <dbReference type="NCBI Taxonomy" id="6954"/>
    <lineage>
        <taxon>Eukaryota</taxon>
        <taxon>Metazoa</taxon>
        <taxon>Ecdysozoa</taxon>
        <taxon>Arthropoda</taxon>
        <taxon>Chelicerata</taxon>
        <taxon>Arachnida</taxon>
        <taxon>Acari</taxon>
        <taxon>Acariformes</taxon>
        <taxon>Sarcoptiformes</taxon>
        <taxon>Astigmata</taxon>
        <taxon>Psoroptidia</taxon>
        <taxon>Analgoidea</taxon>
        <taxon>Pyroglyphidae</taxon>
        <taxon>Dermatophagoidinae</taxon>
        <taxon>Dermatophagoides</taxon>
    </lineage>
</organism>
<dbReference type="SUPFAM" id="SSF53822">
    <property type="entry name" value="Periplasmic binding protein-like I"/>
    <property type="match status" value="1"/>
</dbReference>
<dbReference type="PRINTS" id="PR00593">
    <property type="entry name" value="MTABOTROPICR"/>
</dbReference>
<feature type="transmembrane region" description="Helical" evidence="13">
    <location>
        <begin position="599"/>
        <end position="619"/>
    </location>
</feature>
<evidence type="ECO:0000313" key="15">
    <source>
        <dbReference type="EMBL" id="KAH7644810.1"/>
    </source>
</evidence>
<evidence type="ECO:0000256" key="11">
    <source>
        <dbReference type="ARBA" id="ARBA00054813"/>
    </source>
</evidence>
<keyword evidence="5 13" id="KW-1133">Transmembrane helix</keyword>
<dbReference type="InterPro" id="IPR028082">
    <property type="entry name" value="Peripla_BP_I"/>
</dbReference>
<comment type="function">
    <text evidence="11">G-protein coupled receptor for glutamate. Ligand binding causes a conformation change that triggers signaling via guanine nucleotide-binding proteins (G proteins) and modulates the activity of down-stream effectors.</text>
</comment>
<dbReference type="Pfam" id="PF01094">
    <property type="entry name" value="ANF_receptor"/>
    <property type="match status" value="1"/>
</dbReference>
<dbReference type="FunFam" id="3.40.50.2300:FF:000145">
    <property type="entry name" value="Glutamate receptor, metabotropic"/>
    <property type="match status" value="1"/>
</dbReference>
<keyword evidence="7 13" id="KW-0472">Membrane</keyword>
<feature type="compositionally biased region" description="Low complexity" evidence="12">
    <location>
        <begin position="835"/>
        <end position="845"/>
    </location>
</feature>
<dbReference type="Proteomes" id="UP000828236">
    <property type="component" value="Unassembled WGS sequence"/>
</dbReference>
<evidence type="ECO:0000256" key="12">
    <source>
        <dbReference type="SAM" id="MobiDB-lite"/>
    </source>
</evidence>
<protein>
    <submittedName>
        <fullName evidence="15">Metabotropic glutamate receptor-like</fullName>
    </submittedName>
</protein>
<evidence type="ECO:0000259" key="14">
    <source>
        <dbReference type="PROSITE" id="PS50259"/>
    </source>
</evidence>
<dbReference type="GO" id="GO:0004930">
    <property type="term" value="F:G protein-coupled receptor activity"/>
    <property type="evidence" value="ECO:0007669"/>
    <property type="project" value="UniProtKB-KW"/>
</dbReference>
<feature type="region of interest" description="Disordered" evidence="12">
    <location>
        <begin position="835"/>
        <end position="854"/>
    </location>
</feature>
<evidence type="ECO:0000256" key="7">
    <source>
        <dbReference type="ARBA" id="ARBA00023136"/>
    </source>
</evidence>
<reference evidence="15" key="1">
    <citation type="submission" date="2020-06" db="EMBL/GenBank/DDBJ databases">
        <authorList>
            <person name="Ji K."/>
            <person name="Li J."/>
        </authorList>
    </citation>
    <scope>NUCLEOTIDE SEQUENCE</scope>
    <source>
        <strain evidence="15">JKM2019</strain>
        <tissue evidence="15">Whole body</tissue>
    </source>
</reference>
<dbReference type="Gene3D" id="2.10.50.30">
    <property type="entry name" value="GPCR, family 3, nine cysteines domain"/>
    <property type="match status" value="1"/>
</dbReference>
<dbReference type="Pfam" id="PF07562">
    <property type="entry name" value="NCD3G"/>
    <property type="match status" value="1"/>
</dbReference>
<evidence type="ECO:0000256" key="2">
    <source>
        <dbReference type="ARBA" id="ARBA00007242"/>
    </source>
</evidence>
<dbReference type="EMBL" id="SDOV01000001">
    <property type="protein sequence ID" value="KAH7644810.1"/>
    <property type="molecule type" value="Genomic_DNA"/>
</dbReference>
<feature type="transmembrane region" description="Helical" evidence="13">
    <location>
        <begin position="625"/>
        <end position="647"/>
    </location>
</feature>
<dbReference type="InterPro" id="IPR011500">
    <property type="entry name" value="GPCR_3_9-Cys_dom"/>
</dbReference>
<keyword evidence="9" id="KW-0325">Glycoprotein</keyword>
<dbReference type="PROSITE" id="PS00980">
    <property type="entry name" value="G_PROTEIN_RECEP_F3_2"/>
    <property type="match status" value="1"/>
</dbReference>
<dbReference type="Gene3D" id="3.40.50.2300">
    <property type="match status" value="2"/>
</dbReference>
<feature type="transmembrane region" description="Helical" evidence="13">
    <location>
        <begin position="784"/>
        <end position="807"/>
    </location>
</feature>
<feature type="transmembrane region" description="Helical" evidence="13">
    <location>
        <begin position="677"/>
        <end position="697"/>
    </location>
</feature>
<dbReference type="PROSITE" id="PS00981">
    <property type="entry name" value="G_PROTEIN_RECEP_F3_3"/>
    <property type="match status" value="1"/>
</dbReference>
<keyword evidence="10" id="KW-0807">Transducer</keyword>
<evidence type="ECO:0000256" key="1">
    <source>
        <dbReference type="ARBA" id="ARBA00004651"/>
    </source>
</evidence>
<gene>
    <name evidence="15" type="ORF">HUG17_0348</name>
</gene>
<dbReference type="InterPro" id="IPR001828">
    <property type="entry name" value="ANF_lig-bd_rcpt"/>
</dbReference>
<dbReference type="InterPro" id="IPR000162">
    <property type="entry name" value="GPCR_3_mtglu_rcpt"/>
</dbReference>